<proteinExistence type="predicted"/>
<dbReference type="Proteomes" id="UP001217918">
    <property type="component" value="Unassembled WGS sequence"/>
</dbReference>
<organism evidence="1 2">
    <name type="scientific">Phyllachora maydis</name>
    <dbReference type="NCBI Taxonomy" id="1825666"/>
    <lineage>
        <taxon>Eukaryota</taxon>
        <taxon>Fungi</taxon>
        <taxon>Dikarya</taxon>
        <taxon>Ascomycota</taxon>
        <taxon>Pezizomycotina</taxon>
        <taxon>Sordariomycetes</taxon>
        <taxon>Sordariomycetidae</taxon>
        <taxon>Phyllachorales</taxon>
        <taxon>Phyllachoraceae</taxon>
        <taxon>Phyllachora</taxon>
    </lineage>
</organism>
<reference evidence="1" key="1">
    <citation type="journal article" date="2023" name="Mol. Plant Microbe Interact.">
        <title>Elucidating the Obligate Nature and Biological Capacity of an Invasive Fungal Corn Pathogen.</title>
        <authorList>
            <person name="MacCready J.S."/>
            <person name="Roggenkamp E.M."/>
            <person name="Gdanetz K."/>
            <person name="Chilvers M.I."/>
        </authorList>
    </citation>
    <scope>NUCLEOTIDE SEQUENCE</scope>
    <source>
        <strain evidence="1">PM02</strain>
    </source>
</reference>
<gene>
    <name evidence="1" type="ORF">P8C59_009191</name>
</gene>
<sequence length="93" mass="10507">MVHRGQHGISYLDDKARLVCASGCLDLPQRVVADEQQRQAILRRVTSGATRDMSWAFSVECIVKVTFTHDGALIKSLENLHREYKSYTRDAGE</sequence>
<comment type="caution">
    <text evidence="1">The sequence shown here is derived from an EMBL/GenBank/DDBJ whole genome shotgun (WGS) entry which is preliminary data.</text>
</comment>
<dbReference type="EMBL" id="JAQQPM010000009">
    <property type="protein sequence ID" value="KAK2075032.1"/>
    <property type="molecule type" value="Genomic_DNA"/>
</dbReference>
<protein>
    <submittedName>
        <fullName evidence="1">Uncharacterized protein</fullName>
    </submittedName>
</protein>
<accession>A0AAD9MFZ6</accession>
<keyword evidence="2" id="KW-1185">Reference proteome</keyword>
<evidence type="ECO:0000313" key="1">
    <source>
        <dbReference type="EMBL" id="KAK2075032.1"/>
    </source>
</evidence>
<name>A0AAD9MFZ6_9PEZI</name>
<evidence type="ECO:0000313" key="2">
    <source>
        <dbReference type="Proteomes" id="UP001217918"/>
    </source>
</evidence>
<dbReference type="AlphaFoldDB" id="A0AAD9MFZ6"/>